<dbReference type="SUPFAM" id="SSF53756">
    <property type="entry name" value="UDP-Glycosyltransferase/glycogen phosphorylase"/>
    <property type="match status" value="1"/>
</dbReference>
<proteinExistence type="predicted"/>
<reference evidence="3" key="1">
    <citation type="submission" date="2016-10" db="EMBL/GenBank/DDBJ databases">
        <title>Sequence of Gallionella enrichment culture.</title>
        <authorList>
            <person name="Poehlein A."/>
            <person name="Muehling M."/>
            <person name="Daniel R."/>
        </authorList>
    </citation>
    <scope>NUCLEOTIDE SEQUENCE</scope>
</reference>
<dbReference type="EC" id="2.4.1.250" evidence="3"/>
<sequence>MRGKRQPGEPSIQWAAGVNWTEGWRGVMSQRTGRAVLVAHPSPDRYGSDLQLLETIDAFRDQRWDVTVVLPRHGPLVELLHAHGADVRITPFPVLSKAMLSPRRLLTLIADSGRALLSARRELTRVRPQVVWVNTLTEPVWVLAGRLARLPVVCHVHEAEEDVPRPVRIALAGPLLLTRAVVVNSGAAQRALVDVLPRLQGRIRLVHNGMSGPPGEVTAPRARLPHDPLRVALAGRIAPRKGTDLALEAVARLRREGMAVTLHLYGTVFSGYEWFEQQLRARAQEPDLRESVTFHGYVSPIWQAMGAADLVLVPSRAEPFGNVAVEAMLSCRPVVAAAVQGLTEIVVDGETGLLAAANDADSLADRIREVALDPVRAAQLAVAGRERALERFTAARYREQVLRVLEDCLPGGGQPG</sequence>
<feature type="domain" description="Glycosyl transferase family 1" evidence="1">
    <location>
        <begin position="224"/>
        <end position="386"/>
    </location>
</feature>
<evidence type="ECO:0000313" key="3">
    <source>
        <dbReference type="EMBL" id="OIQ95602.1"/>
    </source>
</evidence>
<dbReference type="Gene3D" id="3.40.50.2000">
    <property type="entry name" value="Glycogen Phosphorylase B"/>
    <property type="match status" value="2"/>
</dbReference>
<dbReference type="AlphaFoldDB" id="A0A1J5RJH7"/>
<dbReference type="EMBL" id="MLJW01000163">
    <property type="protein sequence ID" value="OIQ95602.1"/>
    <property type="molecule type" value="Genomic_DNA"/>
</dbReference>
<feature type="domain" description="Glycosyltransferase subfamily 4-like N-terminal" evidence="2">
    <location>
        <begin position="52"/>
        <end position="209"/>
    </location>
</feature>
<protein>
    <submittedName>
        <fullName evidence="3">D-inositol 3-phosphate glycosyltransferase</fullName>
        <ecNumber evidence="3">2.4.1.250</ecNumber>
    </submittedName>
</protein>
<dbReference type="InterPro" id="IPR028098">
    <property type="entry name" value="Glyco_trans_4-like_N"/>
</dbReference>
<accession>A0A1J5RJH7</accession>
<comment type="caution">
    <text evidence="3">The sequence shown here is derived from an EMBL/GenBank/DDBJ whole genome shotgun (WGS) entry which is preliminary data.</text>
</comment>
<dbReference type="PANTHER" id="PTHR12526">
    <property type="entry name" value="GLYCOSYLTRANSFERASE"/>
    <property type="match status" value="1"/>
</dbReference>
<gene>
    <name evidence="3" type="primary">mshA_15</name>
    <name evidence="3" type="ORF">GALL_223770</name>
</gene>
<evidence type="ECO:0000259" key="2">
    <source>
        <dbReference type="Pfam" id="PF13439"/>
    </source>
</evidence>
<dbReference type="CDD" id="cd03801">
    <property type="entry name" value="GT4_PimA-like"/>
    <property type="match status" value="1"/>
</dbReference>
<keyword evidence="3" id="KW-0808">Transferase</keyword>
<dbReference type="Pfam" id="PF00534">
    <property type="entry name" value="Glycos_transf_1"/>
    <property type="match status" value="1"/>
</dbReference>
<dbReference type="InterPro" id="IPR001296">
    <property type="entry name" value="Glyco_trans_1"/>
</dbReference>
<organism evidence="3">
    <name type="scientific">mine drainage metagenome</name>
    <dbReference type="NCBI Taxonomy" id="410659"/>
    <lineage>
        <taxon>unclassified sequences</taxon>
        <taxon>metagenomes</taxon>
        <taxon>ecological metagenomes</taxon>
    </lineage>
</organism>
<name>A0A1J5RJH7_9ZZZZ</name>
<dbReference type="GO" id="GO:0102710">
    <property type="term" value="F:D-inositol-3-phosphate glycosyltransferase activity"/>
    <property type="evidence" value="ECO:0007669"/>
    <property type="project" value="UniProtKB-EC"/>
</dbReference>
<evidence type="ECO:0000259" key="1">
    <source>
        <dbReference type="Pfam" id="PF00534"/>
    </source>
</evidence>
<dbReference type="Pfam" id="PF13439">
    <property type="entry name" value="Glyco_transf_4"/>
    <property type="match status" value="1"/>
</dbReference>
<keyword evidence="3" id="KW-0328">Glycosyltransferase</keyword>